<evidence type="ECO:0000313" key="1">
    <source>
        <dbReference type="EMBL" id="GAA2523150.1"/>
    </source>
</evidence>
<proteinExistence type="predicted"/>
<accession>A0ABN3NIA2</accession>
<name>A0ABN3NIA2_9ACTN</name>
<comment type="caution">
    <text evidence="1">The sequence shown here is derived from an EMBL/GenBank/DDBJ whole genome shotgun (WGS) entry which is preliminary data.</text>
</comment>
<evidence type="ECO:0000313" key="2">
    <source>
        <dbReference type="Proteomes" id="UP001499978"/>
    </source>
</evidence>
<dbReference type="Proteomes" id="UP001499978">
    <property type="component" value="Unassembled WGS sequence"/>
</dbReference>
<keyword evidence="2" id="KW-1185">Reference proteome</keyword>
<gene>
    <name evidence="1" type="ORF">GCM10010201_21800</name>
</gene>
<protein>
    <submittedName>
        <fullName evidence="1">Uncharacterized protein</fullName>
    </submittedName>
</protein>
<reference evidence="1 2" key="1">
    <citation type="journal article" date="2019" name="Int. J. Syst. Evol. Microbiol.">
        <title>The Global Catalogue of Microorganisms (GCM) 10K type strain sequencing project: providing services to taxonomists for standard genome sequencing and annotation.</title>
        <authorList>
            <consortium name="The Broad Institute Genomics Platform"/>
            <consortium name="The Broad Institute Genome Sequencing Center for Infectious Disease"/>
            <person name="Wu L."/>
            <person name="Ma J."/>
        </authorList>
    </citation>
    <scope>NUCLEOTIDE SEQUENCE [LARGE SCALE GENOMIC DNA]</scope>
    <source>
        <strain evidence="1 2">JCM 3367</strain>
    </source>
</reference>
<dbReference type="EMBL" id="BAAARY010000008">
    <property type="protein sequence ID" value="GAA2523150.1"/>
    <property type="molecule type" value="Genomic_DNA"/>
</dbReference>
<sequence>MSSDHYELAACGNGSSGVPVELIILSDNPAVLRVKIGSNKARDFTGVDLFDCLLSVRAELESKNLLLCCQGARSNVTPSGMTRQMSNGRLAYLLPPEGPISDEDLVDIFAPADCAEVVSVADQKVAISRVFRGS</sequence>
<organism evidence="1 2">
    <name type="scientific">Pilimelia columellifera subsp. columellifera</name>
    <dbReference type="NCBI Taxonomy" id="706583"/>
    <lineage>
        <taxon>Bacteria</taxon>
        <taxon>Bacillati</taxon>
        <taxon>Actinomycetota</taxon>
        <taxon>Actinomycetes</taxon>
        <taxon>Micromonosporales</taxon>
        <taxon>Micromonosporaceae</taxon>
        <taxon>Pilimelia</taxon>
    </lineage>
</organism>